<sequence>MMHVVRDRPEGQTACACCGAHVTDDFRRVFGDENDVAHRCLACDCRARIQRGSAAGTIVDLPDPQDHPNRNRGRRVHARTDGGDVR</sequence>
<dbReference type="EMBL" id="CP031311">
    <property type="protein sequence ID" value="QCC47545.1"/>
    <property type="molecule type" value="Genomic_DNA"/>
</dbReference>
<name>A0A1H5SML4_9EURY</name>
<gene>
    <name evidence="2" type="ORF">DV707_07645</name>
    <name evidence="3" type="ORF">SAMN04488133_0016</name>
</gene>
<accession>A0A1H5SML4</accession>
<dbReference type="AlphaFoldDB" id="A0A1H5SML4"/>
<evidence type="ECO:0000313" key="5">
    <source>
        <dbReference type="Proteomes" id="UP000296733"/>
    </source>
</evidence>
<evidence type="ECO:0000313" key="3">
    <source>
        <dbReference type="EMBL" id="SEF51819.1"/>
    </source>
</evidence>
<dbReference type="InterPro" id="IPR055985">
    <property type="entry name" value="DUF7563"/>
</dbReference>
<proteinExistence type="predicted"/>
<dbReference type="RefSeq" id="WP_103989852.1">
    <property type="nucleotide sequence ID" value="NZ_FNVN01000001.1"/>
</dbReference>
<evidence type="ECO:0008006" key="6">
    <source>
        <dbReference type="Google" id="ProtNLM"/>
    </source>
</evidence>
<protein>
    <recommendedName>
        <fullName evidence="6">Small CPxCG-related zinc finger protein</fullName>
    </recommendedName>
</protein>
<evidence type="ECO:0000313" key="2">
    <source>
        <dbReference type="EMBL" id="QCC47545.1"/>
    </source>
</evidence>
<dbReference type="Proteomes" id="UP000296733">
    <property type="component" value="Chromosome"/>
</dbReference>
<dbReference type="KEGG" id="hlm:DV707_07645"/>
<evidence type="ECO:0000313" key="4">
    <source>
        <dbReference type="Proteomes" id="UP000236740"/>
    </source>
</evidence>
<keyword evidence="4" id="KW-1185">Reference proteome</keyword>
<dbReference type="Pfam" id="PF24444">
    <property type="entry name" value="DUF7563"/>
    <property type="match status" value="1"/>
</dbReference>
<reference evidence="2 5" key="2">
    <citation type="journal article" date="2019" name="Nat. Commun.">
        <title>A new type of DNA phosphorothioation-based antiviral system in archaea.</title>
        <authorList>
            <person name="Xiong L."/>
            <person name="Liu S."/>
            <person name="Chen S."/>
            <person name="Xiao Y."/>
            <person name="Zhu B."/>
            <person name="Gao Y."/>
            <person name="Zhang Y."/>
            <person name="Chen B."/>
            <person name="Luo J."/>
            <person name="Deng Z."/>
            <person name="Chen X."/>
            <person name="Wang L."/>
            <person name="Chen S."/>
        </authorList>
    </citation>
    <scope>NUCLEOTIDE SEQUENCE [LARGE SCALE GENOMIC DNA]</scope>
    <source>
        <strain evidence="2 5">CGMCC 1.10331</strain>
    </source>
</reference>
<feature type="region of interest" description="Disordered" evidence="1">
    <location>
        <begin position="54"/>
        <end position="86"/>
    </location>
</feature>
<dbReference type="Proteomes" id="UP000236740">
    <property type="component" value="Unassembled WGS sequence"/>
</dbReference>
<dbReference type="EMBL" id="FNVN01000001">
    <property type="protein sequence ID" value="SEF51819.1"/>
    <property type="molecule type" value="Genomic_DNA"/>
</dbReference>
<organism evidence="3 4">
    <name type="scientific">Halobellus limi</name>
    <dbReference type="NCBI Taxonomy" id="699433"/>
    <lineage>
        <taxon>Archaea</taxon>
        <taxon>Methanobacteriati</taxon>
        <taxon>Methanobacteriota</taxon>
        <taxon>Stenosarchaea group</taxon>
        <taxon>Halobacteria</taxon>
        <taxon>Halobacteriales</taxon>
        <taxon>Haloferacaceae</taxon>
        <taxon>Halobellus</taxon>
    </lineage>
</organism>
<reference evidence="3 4" key="1">
    <citation type="submission" date="2016-10" db="EMBL/GenBank/DDBJ databases">
        <authorList>
            <person name="de Groot N.N."/>
        </authorList>
    </citation>
    <scope>NUCLEOTIDE SEQUENCE [LARGE SCALE GENOMIC DNA]</scope>
    <source>
        <strain evidence="3 4">CGMCC 1.10331</strain>
    </source>
</reference>
<evidence type="ECO:0000256" key="1">
    <source>
        <dbReference type="SAM" id="MobiDB-lite"/>
    </source>
</evidence>